<name>A0A0P0VEL2_ORYSJ</name>
<dbReference type="InParanoid" id="A0A0P0VEL2"/>
<reference evidence="1 2" key="3">
    <citation type="journal article" date="2013" name="Rice">
        <title>Improvement of the Oryza sativa Nipponbare reference genome using next generation sequence and optical map data.</title>
        <authorList>
            <person name="Kawahara Y."/>
            <person name="de la Bastide M."/>
            <person name="Hamilton J.P."/>
            <person name="Kanamori H."/>
            <person name="McCombie W.R."/>
            <person name="Ouyang S."/>
            <person name="Schwartz D.C."/>
            <person name="Tanaka T."/>
            <person name="Wu J."/>
            <person name="Zhou S."/>
            <person name="Childs K.L."/>
            <person name="Davidson R.M."/>
            <person name="Lin H."/>
            <person name="Quesada-Ocampo L."/>
            <person name="Vaillancourt B."/>
            <person name="Sakai H."/>
            <person name="Lee S.S."/>
            <person name="Kim J."/>
            <person name="Numa H."/>
            <person name="Itoh T."/>
            <person name="Buell C.R."/>
            <person name="Matsumoto T."/>
        </authorList>
    </citation>
    <scope>NUCLEOTIDE SEQUENCE [LARGE SCALE GENOMIC DNA]</scope>
    <source>
        <strain evidence="2">cv. Nipponbare</strain>
    </source>
</reference>
<evidence type="ECO:0000313" key="1">
    <source>
        <dbReference type="EMBL" id="BAS76867.1"/>
    </source>
</evidence>
<dbReference type="PaxDb" id="39947-A0A0P0VEL2"/>
<reference evidence="2" key="1">
    <citation type="journal article" date="2005" name="Nature">
        <title>The map-based sequence of the rice genome.</title>
        <authorList>
            <consortium name="International rice genome sequencing project (IRGSP)"/>
            <person name="Matsumoto T."/>
            <person name="Wu J."/>
            <person name="Kanamori H."/>
            <person name="Katayose Y."/>
            <person name="Fujisawa M."/>
            <person name="Namiki N."/>
            <person name="Mizuno H."/>
            <person name="Yamamoto K."/>
            <person name="Antonio B.A."/>
            <person name="Baba T."/>
            <person name="Sakata K."/>
            <person name="Nagamura Y."/>
            <person name="Aoki H."/>
            <person name="Arikawa K."/>
            <person name="Arita K."/>
            <person name="Bito T."/>
            <person name="Chiden Y."/>
            <person name="Fujitsuka N."/>
            <person name="Fukunaka R."/>
            <person name="Hamada M."/>
            <person name="Harada C."/>
            <person name="Hayashi A."/>
            <person name="Hijishita S."/>
            <person name="Honda M."/>
            <person name="Hosokawa S."/>
            <person name="Ichikawa Y."/>
            <person name="Idonuma A."/>
            <person name="Iijima M."/>
            <person name="Ikeda M."/>
            <person name="Ikeno M."/>
            <person name="Ito K."/>
            <person name="Ito S."/>
            <person name="Ito T."/>
            <person name="Ito Y."/>
            <person name="Ito Y."/>
            <person name="Iwabuchi A."/>
            <person name="Kamiya K."/>
            <person name="Karasawa W."/>
            <person name="Kurita K."/>
            <person name="Katagiri S."/>
            <person name="Kikuta A."/>
            <person name="Kobayashi H."/>
            <person name="Kobayashi N."/>
            <person name="Machita K."/>
            <person name="Maehara T."/>
            <person name="Masukawa M."/>
            <person name="Mizubayashi T."/>
            <person name="Mukai Y."/>
            <person name="Nagasaki H."/>
            <person name="Nagata Y."/>
            <person name="Naito S."/>
            <person name="Nakashima M."/>
            <person name="Nakama Y."/>
            <person name="Nakamichi Y."/>
            <person name="Nakamura M."/>
            <person name="Meguro A."/>
            <person name="Negishi M."/>
            <person name="Ohta I."/>
            <person name="Ohta T."/>
            <person name="Okamoto M."/>
            <person name="Ono N."/>
            <person name="Saji S."/>
            <person name="Sakaguchi M."/>
            <person name="Sakai K."/>
            <person name="Shibata M."/>
            <person name="Shimokawa T."/>
            <person name="Song J."/>
            <person name="Takazaki Y."/>
            <person name="Terasawa K."/>
            <person name="Tsugane M."/>
            <person name="Tsuji K."/>
            <person name="Ueda S."/>
            <person name="Waki K."/>
            <person name="Yamagata H."/>
            <person name="Yamamoto M."/>
            <person name="Yamamoto S."/>
            <person name="Yamane H."/>
            <person name="Yoshiki S."/>
            <person name="Yoshihara R."/>
            <person name="Yukawa K."/>
            <person name="Zhong H."/>
            <person name="Yano M."/>
            <person name="Yuan Q."/>
            <person name="Ouyang S."/>
            <person name="Liu J."/>
            <person name="Jones K.M."/>
            <person name="Gansberger K."/>
            <person name="Moffat K."/>
            <person name="Hill J."/>
            <person name="Bera J."/>
            <person name="Fadrosh D."/>
            <person name="Jin S."/>
            <person name="Johri S."/>
            <person name="Kim M."/>
            <person name="Overton L."/>
            <person name="Reardon M."/>
            <person name="Tsitrin T."/>
            <person name="Vuong H."/>
            <person name="Weaver B."/>
            <person name="Ciecko A."/>
            <person name="Tallon L."/>
            <person name="Jackson J."/>
            <person name="Pai G."/>
            <person name="Aken S.V."/>
            <person name="Utterback T."/>
            <person name="Reidmuller S."/>
            <person name="Feldblyum T."/>
            <person name="Hsiao J."/>
            <person name="Zismann V."/>
            <person name="Iobst S."/>
            <person name="de Vazeille A.R."/>
            <person name="Buell C.R."/>
            <person name="Ying K."/>
            <person name="Li Y."/>
            <person name="Lu T."/>
            <person name="Huang Y."/>
            <person name="Zhao Q."/>
            <person name="Feng Q."/>
            <person name="Zhang L."/>
            <person name="Zhu J."/>
            <person name="Weng Q."/>
            <person name="Mu J."/>
            <person name="Lu Y."/>
            <person name="Fan D."/>
            <person name="Liu Y."/>
            <person name="Guan J."/>
            <person name="Zhang Y."/>
            <person name="Yu S."/>
            <person name="Liu X."/>
            <person name="Zhang Y."/>
            <person name="Hong G."/>
            <person name="Han B."/>
            <person name="Choisne N."/>
            <person name="Demange N."/>
            <person name="Orjeda G."/>
            <person name="Samain S."/>
            <person name="Cattolico L."/>
            <person name="Pelletier E."/>
            <person name="Couloux A."/>
            <person name="Segurens B."/>
            <person name="Wincker P."/>
            <person name="D'Hont A."/>
            <person name="Scarpelli C."/>
            <person name="Weissenbach J."/>
            <person name="Salanoubat M."/>
            <person name="Quetier F."/>
            <person name="Yu Y."/>
            <person name="Kim H.R."/>
            <person name="Rambo T."/>
            <person name="Currie J."/>
            <person name="Collura K."/>
            <person name="Luo M."/>
            <person name="Yang T."/>
            <person name="Ammiraju J.S.S."/>
            <person name="Engler F."/>
            <person name="Soderlund C."/>
            <person name="Wing R.A."/>
            <person name="Palmer L.E."/>
            <person name="de la Bastide M."/>
            <person name="Spiegel L."/>
            <person name="Nascimento L."/>
            <person name="Zutavern T."/>
            <person name="O'Shaughnessy A."/>
            <person name="Dike S."/>
            <person name="Dedhia N."/>
            <person name="Preston R."/>
            <person name="Balija V."/>
            <person name="McCombie W.R."/>
            <person name="Chow T."/>
            <person name="Chen H."/>
            <person name="Chung M."/>
            <person name="Chen C."/>
            <person name="Shaw J."/>
            <person name="Wu H."/>
            <person name="Hsiao K."/>
            <person name="Chao Y."/>
            <person name="Chu M."/>
            <person name="Cheng C."/>
            <person name="Hour A."/>
            <person name="Lee P."/>
            <person name="Lin S."/>
            <person name="Lin Y."/>
            <person name="Liou J."/>
            <person name="Liu S."/>
            <person name="Hsing Y."/>
            <person name="Raghuvanshi S."/>
            <person name="Mohanty A."/>
            <person name="Bharti A.K."/>
            <person name="Gaur A."/>
            <person name="Gupta V."/>
            <person name="Kumar D."/>
            <person name="Ravi V."/>
            <person name="Vij S."/>
            <person name="Kapur A."/>
            <person name="Khurana P."/>
            <person name="Khurana P."/>
            <person name="Khurana J.P."/>
            <person name="Tyagi A.K."/>
            <person name="Gaikwad K."/>
            <person name="Singh A."/>
            <person name="Dalal V."/>
            <person name="Srivastava S."/>
            <person name="Dixit A."/>
            <person name="Pal A.K."/>
            <person name="Ghazi I.A."/>
            <person name="Yadav M."/>
            <person name="Pandit A."/>
            <person name="Bhargava A."/>
            <person name="Sureshbabu K."/>
            <person name="Batra K."/>
            <person name="Sharma T.R."/>
            <person name="Mohapatra T."/>
            <person name="Singh N.K."/>
            <person name="Messing J."/>
            <person name="Nelson A.B."/>
            <person name="Fuks G."/>
            <person name="Kavchok S."/>
            <person name="Keizer G."/>
            <person name="Linton E."/>
            <person name="Llaca V."/>
            <person name="Song R."/>
            <person name="Tanyolac B."/>
            <person name="Young S."/>
            <person name="Ho-Il K."/>
            <person name="Hahn J.H."/>
            <person name="Sangsakoo G."/>
            <person name="Vanavichit A."/>
            <person name="de Mattos Luiz.A.T."/>
            <person name="Zimmer P.D."/>
            <person name="Malone G."/>
            <person name="Dellagostin O."/>
            <person name="de Oliveira A.C."/>
            <person name="Bevan M."/>
            <person name="Bancroft I."/>
            <person name="Minx P."/>
            <person name="Cordum H."/>
            <person name="Wilson R."/>
            <person name="Cheng Z."/>
            <person name="Jin W."/>
            <person name="Jiang J."/>
            <person name="Leong S.A."/>
            <person name="Iwama H."/>
            <person name="Gojobori T."/>
            <person name="Itoh T."/>
            <person name="Niimura Y."/>
            <person name="Fujii Y."/>
            <person name="Habara T."/>
            <person name="Sakai H."/>
            <person name="Sato Y."/>
            <person name="Wilson G."/>
            <person name="Kumar K."/>
            <person name="McCouch S."/>
            <person name="Juretic N."/>
            <person name="Hoen D."/>
            <person name="Wright S."/>
            <person name="Bruskiewich R."/>
            <person name="Bureau T."/>
            <person name="Miyao A."/>
            <person name="Hirochika H."/>
            <person name="Nishikawa T."/>
            <person name="Kadowaki K."/>
            <person name="Sugiura M."/>
            <person name="Burr B."/>
            <person name="Sasaki T."/>
        </authorList>
    </citation>
    <scope>NUCLEOTIDE SEQUENCE [LARGE SCALE GENOMIC DNA]</scope>
    <source>
        <strain evidence="2">cv. Nipponbare</strain>
    </source>
</reference>
<proteinExistence type="predicted"/>
<evidence type="ECO:0000313" key="2">
    <source>
        <dbReference type="Proteomes" id="UP000059680"/>
    </source>
</evidence>
<accession>A0A0P0VEL2</accession>
<dbReference type="Gramene" id="Os02t0136150-00">
    <property type="protein sequence ID" value="Os02t0136150-00"/>
    <property type="gene ID" value="Os02g0136150"/>
</dbReference>
<reference evidence="1 2" key="2">
    <citation type="journal article" date="2013" name="Plant Cell Physiol.">
        <title>Rice Annotation Project Database (RAP-DB): an integrative and interactive database for rice genomics.</title>
        <authorList>
            <person name="Sakai H."/>
            <person name="Lee S.S."/>
            <person name="Tanaka T."/>
            <person name="Numa H."/>
            <person name="Kim J."/>
            <person name="Kawahara Y."/>
            <person name="Wakimoto H."/>
            <person name="Yang C.C."/>
            <person name="Iwamoto M."/>
            <person name="Abe T."/>
            <person name="Yamada Y."/>
            <person name="Muto A."/>
            <person name="Inokuchi H."/>
            <person name="Ikemura T."/>
            <person name="Matsumoto T."/>
            <person name="Sasaki T."/>
            <person name="Itoh T."/>
        </authorList>
    </citation>
    <scope>NUCLEOTIDE SEQUENCE [LARGE SCALE GENOMIC DNA]</scope>
    <source>
        <strain evidence="2">cv. Nipponbare</strain>
    </source>
</reference>
<sequence length="95" mass="10429">LPTASPSFLLPPKTEQLERESLCLSAAQVLAAGRKDDDRRHRRLSRGCLDLLFVPLSPLSAGSIPLKFSRFHAVDVPEHGPCYCCSGASLERRRG</sequence>
<dbReference type="EMBL" id="AP014958">
    <property type="protein sequence ID" value="BAS76867.1"/>
    <property type="molecule type" value="Genomic_DNA"/>
</dbReference>
<keyword evidence="2" id="KW-1185">Reference proteome</keyword>
<organism evidence="1 2">
    <name type="scientific">Oryza sativa subsp. japonica</name>
    <name type="common">Rice</name>
    <dbReference type="NCBI Taxonomy" id="39947"/>
    <lineage>
        <taxon>Eukaryota</taxon>
        <taxon>Viridiplantae</taxon>
        <taxon>Streptophyta</taxon>
        <taxon>Embryophyta</taxon>
        <taxon>Tracheophyta</taxon>
        <taxon>Spermatophyta</taxon>
        <taxon>Magnoliopsida</taxon>
        <taxon>Liliopsida</taxon>
        <taxon>Poales</taxon>
        <taxon>Poaceae</taxon>
        <taxon>BOP clade</taxon>
        <taxon>Oryzoideae</taxon>
        <taxon>Oryzeae</taxon>
        <taxon>Oryzinae</taxon>
        <taxon>Oryza</taxon>
        <taxon>Oryza sativa</taxon>
    </lineage>
</organism>
<gene>
    <name evidence="1" type="ordered locus">Os02g0136150</name>
    <name evidence="1" type="ORF">OSNPB_020136150</name>
</gene>
<protein>
    <submittedName>
        <fullName evidence="1">Os02g0136150 protein</fullName>
    </submittedName>
</protein>
<dbReference type="Proteomes" id="UP000059680">
    <property type="component" value="Chromosome 2"/>
</dbReference>
<feature type="non-terminal residue" evidence="1">
    <location>
        <position position="1"/>
    </location>
</feature>
<dbReference type="AlphaFoldDB" id="A0A0P0VEL2"/>